<keyword evidence="2" id="KW-1185">Reference proteome</keyword>
<name>A0A2T2P422_CORCC</name>
<dbReference type="Proteomes" id="UP000240883">
    <property type="component" value="Unassembled WGS sequence"/>
</dbReference>
<accession>A0A2T2P422</accession>
<organism evidence="1 2">
    <name type="scientific">Corynespora cassiicola Philippines</name>
    <dbReference type="NCBI Taxonomy" id="1448308"/>
    <lineage>
        <taxon>Eukaryota</taxon>
        <taxon>Fungi</taxon>
        <taxon>Dikarya</taxon>
        <taxon>Ascomycota</taxon>
        <taxon>Pezizomycotina</taxon>
        <taxon>Dothideomycetes</taxon>
        <taxon>Pleosporomycetidae</taxon>
        <taxon>Pleosporales</taxon>
        <taxon>Corynesporascaceae</taxon>
        <taxon>Corynespora</taxon>
    </lineage>
</organism>
<evidence type="ECO:0000313" key="2">
    <source>
        <dbReference type="Proteomes" id="UP000240883"/>
    </source>
</evidence>
<sequence>MIRREWPNSGFGSGELFRCCTEIHLGTTVYVYCVVSLEAPPPQSPLSTESTSVLTICRWRRRLAVLLHKTGARRLSWAVCGSIDVKFTELACLAEFNPITDGHALFVWHLQMRMAYLDTTGTR</sequence>
<reference evidence="1 2" key="1">
    <citation type="journal article" date="2018" name="Front. Microbiol.">
        <title>Genome-Wide Analysis of Corynespora cassiicola Leaf Fall Disease Putative Effectors.</title>
        <authorList>
            <person name="Lopez D."/>
            <person name="Ribeiro S."/>
            <person name="Label P."/>
            <person name="Fumanal B."/>
            <person name="Venisse J.S."/>
            <person name="Kohler A."/>
            <person name="de Oliveira R.R."/>
            <person name="Labutti K."/>
            <person name="Lipzen A."/>
            <person name="Lail K."/>
            <person name="Bauer D."/>
            <person name="Ohm R.A."/>
            <person name="Barry K.W."/>
            <person name="Spatafora J."/>
            <person name="Grigoriev I.V."/>
            <person name="Martin F.M."/>
            <person name="Pujade-Renaud V."/>
        </authorList>
    </citation>
    <scope>NUCLEOTIDE SEQUENCE [LARGE SCALE GENOMIC DNA]</scope>
    <source>
        <strain evidence="1 2">Philippines</strain>
    </source>
</reference>
<evidence type="ECO:0000313" key="1">
    <source>
        <dbReference type="EMBL" id="PSN72373.1"/>
    </source>
</evidence>
<dbReference type="AlphaFoldDB" id="A0A2T2P422"/>
<gene>
    <name evidence="1" type="ORF">BS50DRAFT_569879</name>
</gene>
<protein>
    <submittedName>
        <fullName evidence="1">Uncharacterized protein</fullName>
    </submittedName>
</protein>
<proteinExistence type="predicted"/>
<dbReference type="EMBL" id="KZ678130">
    <property type="protein sequence ID" value="PSN72373.1"/>
    <property type="molecule type" value="Genomic_DNA"/>
</dbReference>